<dbReference type="PROSITE" id="PS00137">
    <property type="entry name" value="SUBTILASE_HIS"/>
    <property type="match status" value="1"/>
</dbReference>
<evidence type="ECO:0000313" key="11">
    <source>
        <dbReference type="EMBL" id="SHH70544.1"/>
    </source>
</evidence>
<keyword evidence="12" id="KW-1185">Reference proteome</keyword>
<dbReference type="Pfam" id="PF00082">
    <property type="entry name" value="Peptidase_S8"/>
    <property type="match status" value="1"/>
</dbReference>
<dbReference type="SUPFAM" id="SSF52743">
    <property type="entry name" value="Subtilisin-like"/>
    <property type="match status" value="1"/>
</dbReference>
<dbReference type="GO" id="GO:0005576">
    <property type="term" value="C:extracellular region"/>
    <property type="evidence" value="ECO:0007669"/>
    <property type="project" value="UniProtKB-SubCell"/>
</dbReference>
<dbReference type="PROSITE" id="PS00136">
    <property type="entry name" value="SUBTILASE_ASP"/>
    <property type="match status" value="1"/>
</dbReference>
<evidence type="ECO:0000256" key="8">
    <source>
        <dbReference type="ARBA" id="ARBA00022837"/>
    </source>
</evidence>
<evidence type="ECO:0000256" key="4">
    <source>
        <dbReference type="ARBA" id="ARBA00022525"/>
    </source>
</evidence>
<evidence type="ECO:0000256" key="7">
    <source>
        <dbReference type="ARBA" id="ARBA00022825"/>
    </source>
</evidence>
<evidence type="ECO:0000256" key="3">
    <source>
        <dbReference type="ARBA" id="ARBA00011073"/>
    </source>
</evidence>
<name>A0A1M5V628_9BACI</name>
<evidence type="ECO:0000313" key="12">
    <source>
        <dbReference type="Proteomes" id="UP000184079"/>
    </source>
</evidence>
<evidence type="ECO:0000259" key="10">
    <source>
        <dbReference type="Pfam" id="PF00082"/>
    </source>
</evidence>
<dbReference type="Gene3D" id="3.40.50.200">
    <property type="entry name" value="Peptidase S8/S53 domain"/>
    <property type="match status" value="1"/>
</dbReference>
<evidence type="ECO:0000256" key="1">
    <source>
        <dbReference type="ARBA" id="ARBA00001913"/>
    </source>
</evidence>
<dbReference type="GO" id="GO:0004252">
    <property type="term" value="F:serine-type endopeptidase activity"/>
    <property type="evidence" value="ECO:0007669"/>
    <property type="project" value="UniProtKB-UniRule"/>
</dbReference>
<evidence type="ECO:0000256" key="6">
    <source>
        <dbReference type="ARBA" id="ARBA00022801"/>
    </source>
</evidence>
<dbReference type="InterPro" id="IPR036852">
    <property type="entry name" value="Peptidase_S8/S53_dom_sf"/>
</dbReference>
<gene>
    <name evidence="11" type="ORF">SAMN05421807_111133</name>
</gene>
<keyword evidence="5 9" id="KW-0645">Protease</keyword>
<accession>A0A1M5V628</accession>
<keyword evidence="8" id="KW-0106">Calcium</keyword>
<dbReference type="InterPro" id="IPR000209">
    <property type="entry name" value="Peptidase_S8/S53_dom"/>
</dbReference>
<keyword evidence="6 9" id="KW-0378">Hydrolase</keyword>
<dbReference type="EMBL" id="FQXD01000011">
    <property type="protein sequence ID" value="SHH70544.1"/>
    <property type="molecule type" value="Genomic_DNA"/>
</dbReference>
<dbReference type="GO" id="GO:0006508">
    <property type="term" value="P:proteolysis"/>
    <property type="evidence" value="ECO:0007669"/>
    <property type="project" value="UniProtKB-KW"/>
</dbReference>
<dbReference type="InterPro" id="IPR015500">
    <property type="entry name" value="Peptidase_S8_subtilisin-rel"/>
</dbReference>
<dbReference type="InterPro" id="IPR050131">
    <property type="entry name" value="Peptidase_S8_subtilisin-like"/>
</dbReference>
<dbReference type="InterPro" id="IPR023827">
    <property type="entry name" value="Peptidase_S8_Asp-AS"/>
</dbReference>
<sequence length="294" mass="32089">MIIVLAILSILYYYNNMDDLKKLQWSNRQVSPWGQDLMGVVTKTEDQNIKIAVLDSGINKSHEDLEGKIVKEFNVTDESITHDVFNHGTAIAGIITANNNNKGIIGLNQSIDIYDVKVLDENGNGSIEELTKGIQWSIAQGVDMINLSIGFQSDSMQLKSIIKAATDAGIIVVAAAGNTYGLDMDYPAQYENVISVNAIDSDLNLIDASALGSTDFVAPGKDILSTDSQGGYSLYSGTSFSSAYVTGALSSWLIEYRNTINNKKKVGKTELLKFIKDSDGIEYKNQINILKNIK</sequence>
<evidence type="ECO:0000256" key="2">
    <source>
        <dbReference type="ARBA" id="ARBA00004613"/>
    </source>
</evidence>
<reference evidence="12" key="1">
    <citation type="submission" date="2016-11" db="EMBL/GenBank/DDBJ databases">
        <authorList>
            <person name="Varghese N."/>
            <person name="Submissions S."/>
        </authorList>
    </citation>
    <scope>NUCLEOTIDE SEQUENCE [LARGE SCALE GENOMIC DNA]</scope>
    <source>
        <strain evidence="12">CGMCC 1.6496</strain>
    </source>
</reference>
<dbReference type="AlphaFoldDB" id="A0A1M5V628"/>
<keyword evidence="7 9" id="KW-0720">Serine protease</keyword>
<feature type="active site" description="Charge relay system" evidence="9">
    <location>
        <position position="239"/>
    </location>
</feature>
<dbReference type="PROSITE" id="PS51892">
    <property type="entry name" value="SUBTILASE"/>
    <property type="match status" value="1"/>
</dbReference>
<comment type="similarity">
    <text evidence="3 9">Belongs to the peptidase S8 family.</text>
</comment>
<organism evidence="11 12">
    <name type="scientific">Virgibacillus chiguensis</name>
    <dbReference type="NCBI Taxonomy" id="411959"/>
    <lineage>
        <taxon>Bacteria</taxon>
        <taxon>Bacillati</taxon>
        <taxon>Bacillota</taxon>
        <taxon>Bacilli</taxon>
        <taxon>Bacillales</taxon>
        <taxon>Bacillaceae</taxon>
        <taxon>Virgibacillus</taxon>
    </lineage>
</organism>
<feature type="active site" description="Charge relay system" evidence="9">
    <location>
        <position position="55"/>
    </location>
</feature>
<protein>
    <submittedName>
        <fullName evidence="11">Subtilase family protein</fullName>
    </submittedName>
</protein>
<dbReference type="Proteomes" id="UP000184079">
    <property type="component" value="Unassembled WGS sequence"/>
</dbReference>
<proteinExistence type="inferred from homology"/>
<feature type="domain" description="Peptidase S8/S53" evidence="10">
    <location>
        <begin position="47"/>
        <end position="250"/>
    </location>
</feature>
<dbReference type="PANTHER" id="PTHR43806:SF11">
    <property type="entry name" value="CEREVISIN-RELATED"/>
    <property type="match status" value="1"/>
</dbReference>
<comment type="cofactor">
    <cofactor evidence="1">
        <name>Ca(2+)</name>
        <dbReference type="ChEBI" id="CHEBI:29108"/>
    </cofactor>
</comment>
<keyword evidence="4" id="KW-0964">Secreted</keyword>
<evidence type="ECO:0000256" key="9">
    <source>
        <dbReference type="PROSITE-ProRule" id="PRU01240"/>
    </source>
</evidence>
<comment type="subcellular location">
    <subcellularLocation>
        <location evidence="2">Secreted</location>
    </subcellularLocation>
</comment>
<evidence type="ECO:0000256" key="5">
    <source>
        <dbReference type="ARBA" id="ARBA00022670"/>
    </source>
</evidence>
<feature type="active site" description="Charge relay system" evidence="9">
    <location>
        <position position="87"/>
    </location>
</feature>
<dbReference type="PANTHER" id="PTHR43806">
    <property type="entry name" value="PEPTIDASE S8"/>
    <property type="match status" value="1"/>
</dbReference>
<dbReference type="PRINTS" id="PR00723">
    <property type="entry name" value="SUBTILISIN"/>
</dbReference>
<dbReference type="InterPro" id="IPR022398">
    <property type="entry name" value="Peptidase_S8_His-AS"/>
</dbReference>